<comment type="pathway">
    <text evidence="3 4">Cofactor biosynthesis; coenzyme A biosynthesis; CoA from (R)-pantothenate: step 3/5.</text>
</comment>
<comment type="caution">
    <text evidence="3">Lacks conserved residue(s) required for the propagation of feature annotation.</text>
</comment>
<dbReference type="EC" id="6.3.2.5" evidence="3"/>
<comment type="pathway">
    <text evidence="3 4">Cofactor biosynthesis; coenzyme A biosynthesis; CoA from (R)-pantothenate: step 2/5.</text>
</comment>
<keyword evidence="3" id="KW-0479">Metal-binding</keyword>
<dbReference type="Pfam" id="PF02441">
    <property type="entry name" value="Flavoprotein"/>
    <property type="match status" value="1"/>
</dbReference>
<dbReference type="InterPro" id="IPR005252">
    <property type="entry name" value="CoaBC"/>
</dbReference>
<dbReference type="EMBL" id="JRQD01000001">
    <property type="protein sequence ID" value="KGM08166.1"/>
    <property type="molecule type" value="Genomic_DNA"/>
</dbReference>
<comment type="function">
    <text evidence="3">Catalyzes two sequential steps in the biosynthesis of coenzyme A. In the first step cysteine is conjugated to 4'-phosphopantothenate to form 4-phosphopantothenoylcysteine. In the second step the latter compound is decarboxylated to form 4'-phosphopantotheine.</text>
</comment>
<dbReference type="InterPro" id="IPR035929">
    <property type="entry name" value="CoaB-like_sf"/>
</dbReference>
<dbReference type="InterPro" id="IPR007085">
    <property type="entry name" value="DNA/pantothenate-metab_flavo_C"/>
</dbReference>
<dbReference type="AlphaFoldDB" id="A0A0A0BJK5"/>
<dbReference type="GO" id="GO:0015941">
    <property type="term" value="P:pantothenate catabolic process"/>
    <property type="evidence" value="ECO:0007669"/>
    <property type="project" value="InterPro"/>
</dbReference>
<evidence type="ECO:0000259" key="6">
    <source>
        <dbReference type="Pfam" id="PF04127"/>
    </source>
</evidence>
<comment type="function">
    <text evidence="4">Catalyzes two steps in the biosynthesis of coenzyme A. In the first step cysteine is conjugated to 4'-phosphopantothenate to form 4-phosphopantothenoylcysteine, in the latter compound is decarboxylated to form 4'-phosphopantotheine.</text>
</comment>
<keyword evidence="1 3" id="KW-0210">Decarboxylase</keyword>
<feature type="binding site" evidence="3">
    <location>
        <position position="292"/>
    </location>
    <ligand>
        <name>CTP</name>
        <dbReference type="ChEBI" id="CHEBI:37563"/>
    </ligand>
</feature>
<dbReference type="HAMAP" id="MF_02225">
    <property type="entry name" value="CoaBC"/>
    <property type="match status" value="1"/>
</dbReference>
<accession>A0A0A0BJK5</accession>
<proteinExistence type="inferred from homology"/>
<dbReference type="Gene3D" id="3.40.50.1950">
    <property type="entry name" value="Flavin prenyltransferase-like"/>
    <property type="match status" value="1"/>
</dbReference>
<reference evidence="7 8" key="1">
    <citation type="submission" date="2014-09" db="EMBL/GenBank/DDBJ databases">
        <authorList>
            <person name="Grob C."/>
            <person name="Taubert M."/>
            <person name="Howat A.M."/>
            <person name="Burns O.J."/>
            <person name="Dixon J.L."/>
            <person name="Chen Y."/>
            <person name="Murrell J.C."/>
        </authorList>
    </citation>
    <scope>NUCLEOTIDE SEQUENCE [LARGE SCALE GENOMIC DNA]</scope>
    <source>
        <strain evidence="7">L4</strain>
    </source>
</reference>
<organism evidence="7 8">
    <name type="scientific">Methylophaga thiooxydans</name>
    <dbReference type="NCBI Taxonomy" id="392484"/>
    <lineage>
        <taxon>Bacteria</taxon>
        <taxon>Pseudomonadati</taxon>
        <taxon>Pseudomonadota</taxon>
        <taxon>Gammaproteobacteria</taxon>
        <taxon>Thiotrichales</taxon>
        <taxon>Piscirickettsiaceae</taxon>
        <taxon>Methylophaga</taxon>
    </lineage>
</organism>
<keyword evidence="3 4" id="KW-0288">FMN</keyword>
<feature type="domain" description="Flavoprotein" evidence="5">
    <location>
        <begin position="10"/>
        <end position="178"/>
    </location>
</feature>
<dbReference type="STRING" id="392484.LP43_0589"/>
<name>A0A0A0BJK5_9GAMM</name>
<feature type="domain" description="DNA/pantothenate metabolism flavoprotein C-terminal" evidence="6">
    <location>
        <begin position="189"/>
        <end position="398"/>
    </location>
</feature>
<evidence type="ECO:0000313" key="8">
    <source>
        <dbReference type="Proteomes" id="UP000029999"/>
    </source>
</evidence>
<feature type="binding site" evidence="3">
    <location>
        <position position="346"/>
    </location>
    <ligand>
        <name>CTP</name>
        <dbReference type="ChEBI" id="CHEBI:37563"/>
    </ligand>
</feature>
<comment type="catalytic activity">
    <reaction evidence="3 4">
        <text>N-[(R)-4-phosphopantothenoyl]-L-cysteine + H(+) = (R)-4'-phosphopantetheine + CO2</text>
        <dbReference type="Rhea" id="RHEA:16793"/>
        <dbReference type="ChEBI" id="CHEBI:15378"/>
        <dbReference type="ChEBI" id="CHEBI:16526"/>
        <dbReference type="ChEBI" id="CHEBI:59458"/>
        <dbReference type="ChEBI" id="CHEBI:61723"/>
        <dbReference type="EC" id="4.1.1.36"/>
    </reaction>
</comment>
<dbReference type="SUPFAM" id="SSF52507">
    <property type="entry name" value="Homo-oligomeric flavin-containing Cys decarboxylases, HFCD"/>
    <property type="match status" value="1"/>
</dbReference>
<feature type="region of interest" description="Phosphopantothenoylcysteine decarboxylase" evidence="3">
    <location>
        <begin position="1"/>
        <end position="193"/>
    </location>
</feature>
<dbReference type="SUPFAM" id="SSF102645">
    <property type="entry name" value="CoaB-like"/>
    <property type="match status" value="1"/>
</dbReference>
<keyword evidence="3" id="KW-0460">Magnesium</keyword>
<dbReference type="EC" id="4.1.1.36" evidence="3"/>
<evidence type="ECO:0000256" key="1">
    <source>
        <dbReference type="ARBA" id="ARBA00022793"/>
    </source>
</evidence>
<comment type="similarity">
    <text evidence="3 4">In the N-terminal section; belongs to the HFCD (homo-oligomeric flavin containing Cys decarboxylase) superfamily.</text>
</comment>
<dbReference type="GO" id="GO:0071513">
    <property type="term" value="C:phosphopantothenoylcysteine decarboxylase complex"/>
    <property type="evidence" value="ECO:0007669"/>
    <property type="project" value="TreeGrafter"/>
</dbReference>
<dbReference type="GO" id="GO:0015937">
    <property type="term" value="P:coenzyme A biosynthetic process"/>
    <property type="evidence" value="ECO:0007669"/>
    <property type="project" value="UniProtKB-UniRule"/>
</dbReference>
<dbReference type="UniPathway" id="UPA00241">
    <property type="reaction ID" value="UER00353"/>
</dbReference>
<evidence type="ECO:0000313" key="7">
    <source>
        <dbReference type="EMBL" id="KGM08166.1"/>
    </source>
</evidence>
<feature type="active site" description="Proton donor" evidence="3">
    <location>
        <position position="162"/>
    </location>
</feature>
<dbReference type="Pfam" id="PF04127">
    <property type="entry name" value="DFP"/>
    <property type="match status" value="1"/>
</dbReference>
<comment type="catalytic activity">
    <reaction evidence="3 4">
        <text>(R)-4'-phosphopantothenate + L-cysteine + CTP = N-[(R)-4-phosphopantothenoyl]-L-cysteine + CMP + diphosphate + H(+)</text>
        <dbReference type="Rhea" id="RHEA:19397"/>
        <dbReference type="ChEBI" id="CHEBI:10986"/>
        <dbReference type="ChEBI" id="CHEBI:15378"/>
        <dbReference type="ChEBI" id="CHEBI:33019"/>
        <dbReference type="ChEBI" id="CHEBI:35235"/>
        <dbReference type="ChEBI" id="CHEBI:37563"/>
        <dbReference type="ChEBI" id="CHEBI:59458"/>
        <dbReference type="ChEBI" id="CHEBI:60377"/>
        <dbReference type="EC" id="6.3.2.5"/>
    </reaction>
</comment>
<evidence type="ECO:0000256" key="4">
    <source>
        <dbReference type="RuleBase" id="RU364078"/>
    </source>
</evidence>
<comment type="cofactor">
    <cofactor evidence="3">
        <name>Mg(2+)</name>
        <dbReference type="ChEBI" id="CHEBI:18420"/>
    </cofactor>
</comment>
<dbReference type="GO" id="GO:0046872">
    <property type="term" value="F:metal ion binding"/>
    <property type="evidence" value="ECO:0007669"/>
    <property type="project" value="UniProtKB-KW"/>
</dbReference>
<dbReference type="InterPro" id="IPR003382">
    <property type="entry name" value="Flavoprotein"/>
</dbReference>
<dbReference type="InterPro" id="IPR036551">
    <property type="entry name" value="Flavin_trans-like"/>
</dbReference>
<dbReference type="PANTHER" id="PTHR14359:SF6">
    <property type="entry name" value="PHOSPHOPANTOTHENOYLCYSTEINE DECARBOXYLASE"/>
    <property type="match status" value="1"/>
</dbReference>
<feature type="binding site" evidence="3">
    <location>
        <position position="342"/>
    </location>
    <ligand>
        <name>CTP</name>
        <dbReference type="ChEBI" id="CHEBI:37563"/>
    </ligand>
</feature>
<comment type="caution">
    <text evidence="7">The sequence shown here is derived from an EMBL/GenBank/DDBJ whole genome shotgun (WGS) entry which is preliminary data.</text>
</comment>
<keyword evidence="3" id="KW-0511">Multifunctional enzyme</keyword>
<evidence type="ECO:0000259" key="5">
    <source>
        <dbReference type="Pfam" id="PF02441"/>
    </source>
</evidence>
<dbReference type="GO" id="GO:0004633">
    <property type="term" value="F:phosphopantothenoylcysteine decarboxylase activity"/>
    <property type="evidence" value="ECO:0007669"/>
    <property type="project" value="UniProtKB-UniRule"/>
</dbReference>
<dbReference type="Proteomes" id="UP000029999">
    <property type="component" value="Unassembled WGS sequence"/>
</dbReference>
<dbReference type="NCBIfam" id="TIGR00521">
    <property type="entry name" value="coaBC_dfp"/>
    <property type="match status" value="1"/>
</dbReference>
<dbReference type="GO" id="GO:0010181">
    <property type="term" value="F:FMN binding"/>
    <property type="evidence" value="ECO:0007669"/>
    <property type="project" value="UniProtKB-UniRule"/>
</dbReference>
<feature type="binding site" evidence="3">
    <location>
        <position position="328"/>
    </location>
    <ligand>
        <name>CTP</name>
        <dbReference type="ChEBI" id="CHEBI:37563"/>
    </ligand>
</feature>
<comment type="similarity">
    <text evidence="3 4">In the C-terminal section; belongs to the PPC synthetase family.</text>
</comment>
<comment type="cofactor">
    <cofactor evidence="3">
        <name>FMN</name>
        <dbReference type="ChEBI" id="CHEBI:58210"/>
    </cofactor>
    <text evidence="3">Binds 1 FMN per subunit.</text>
</comment>
<evidence type="ECO:0000256" key="2">
    <source>
        <dbReference type="ARBA" id="ARBA00023239"/>
    </source>
</evidence>
<dbReference type="PANTHER" id="PTHR14359">
    <property type="entry name" value="HOMO-OLIGOMERIC FLAVIN CONTAINING CYS DECARBOXYLASE FAMILY"/>
    <property type="match status" value="1"/>
</dbReference>
<keyword evidence="2 3" id="KW-0456">Lyase</keyword>
<protein>
    <recommendedName>
        <fullName evidence="3">Coenzyme A biosynthesis bifunctional protein CoaBC</fullName>
    </recommendedName>
    <alternativeName>
        <fullName evidence="3">DNA/pantothenate metabolism flavoprotein</fullName>
    </alternativeName>
    <alternativeName>
        <fullName evidence="3">Phosphopantothenoylcysteine synthetase/decarboxylase</fullName>
        <shortName evidence="3">PPCS-PPCDC</shortName>
    </alternativeName>
    <domain>
        <recommendedName>
            <fullName evidence="3">Phosphopantothenoylcysteine decarboxylase</fullName>
            <shortName evidence="3">PPC decarboxylase</shortName>
            <shortName evidence="3">PPC-DC</shortName>
            <ecNumber evidence="3">4.1.1.36</ecNumber>
        </recommendedName>
        <alternativeName>
            <fullName evidence="3">CoaC</fullName>
        </alternativeName>
    </domain>
    <domain>
        <recommendedName>
            <fullName evidence="3">Phosphopantothenate--cysteine ligase</fullName>
            <ecNumber evidence="3">6.3.2.5</ecNumber>
        </recommendedName>
        <alternativeName>
            <fullName evidence="3">CoaB</fullName>
        </alternativeName>
        <alternativeName>
            <fullName evidence="3">Phosphopantothenoylcysteine synthetase</fullName>
            <shortName evidence="3">PPC synthetase</shortName>
            <shortName evidence="3">PPC-S</shortName>
        </alternativeName>
    </domain>
</protein>
<dbReference type="RefSeq" id="WP_036311765.1">
    <property type="nucleotide sequence ID" value="NZ_JRQD01000001.1"/>
</dbReference>
<sequence>MTETQSLAGKQIVVGVTGSIAAYKAADLVRRLRDAGAELRVVMTPGAAEFITPLTLQTLSGHPVAMELLDADQESAMGHIALARWADWVLIAPASADTIARLTQGRAEDLLTALVLATESPVALAPAMNNKMWSHQATQDNLAVLRSRGVHVIGPASGDQACGEQGEGRLLEPSEIVTALSLLAVPGQLKGKQVLITAGPTYEPIDPVRFIGNRSSGKMGFALAQAAQEAGAEVTLIAGPVSLPTPTGVQRVNVETAQQMLDAVTAEANHSDIFISCAAVADYSPAKVEANKIKKTTHDKLILELEPTTDIVSSVTSQPDLTLFVVGFAAETRHIADYAREKMQRKKLDMIAANQVGEGQGFAVDDNALHVFWTGGEKVLPLAPKSQLARDLMTLIIKRFYAKNSTENS</sequence>
<keyword evidence="3 4" id="KW-0285">Flavoprotein</keyword>
<gene>
    <name evidence="3" type="primary">coaBC</name>
    <name evidence="7" type="ORF">LP43_0589</name>
</gene>
<dbReference type="GO" id="GO:0004632">
    <property type="term" value="F:phosphopantothenate--cysteine ligase activity"/>
    <property type="evidence" value="ECO:0007669"/>
    <property type="project" value="UniProtKB-UniRule"/>
</dbReference>
<feature type="binding site" evidence="3">
    <location>
        <position position="282"/>
    </location>
    <ligand>
        <name>CTP</name>
        <dbReference type="ChEBI" id="CHEBI:37563"/>
    </ligand>
</feature>
<keyword evidence="3 4" id="KW-0436">Ligase</keyword>
<dbReference type="Gene3D" id="3.40.50.10300">
    <property type="entry name" value="CoaB-like"/>
    <property type="match status" value="1"/>
</dbReference>
<evidence type="ECO:0000256" key="3">
    <source>
        <dbReference type="HAMAP-Rule" id="MF_02225"/>
    </source>
</evidence>
<feature type="region of interest" description="Phosphopantothenate--cysteine ligase" evidence="3">
    <location>
        <begin position="194"/>
        <end position="409"/>
    </location>
</feature>